<name>A0AB33JYV1_9ACTN</name>
<dbReference type="InterPro" id="IPR013096">
    <property type="entry name" value="Cupin_2"/>
</dbReference>
<organism evidence="3">
    <name type="scientific">Kitasatospora sp. CMC57</name>
    <dbReference type="NCBI Taxonomy" id="3231513"/>
    <lineage>
        <taxon>Bacteria</taxon>
        <taxon>Bacillati</taxon>
        <taxon>Actinomycetota</taxon>
        <taxon>Actinomycetes</taxon>
        <taxon>Kitasatosporales</taxon>
        <taxon>Streptomycetaceae</taxon>
        <taxon>Kitasatospora</taxon>
    </lineage>
</organism>
<dbReference type="InterPro" id="IPR011051">
    <property type="entry name" value="RmlC_Cupin_sf"/>
</dbReference>
<dbReference type="EMBL" id="AP035881">
    <property type="protein sequence ID" value="BFP45502.1"/>
    <property type="molecule type" value="Genomic_DNA"/>
</dbReference>
<protein>
    <recommendedName>
        <fullName evidence="2">Cupin type-2 domain-containing protein</fullName>
    </recommendedName>
</protein>
<dbReference type="SUPFAM" id="SSF51182">
    <property type="entry name" value="RmlC-like cupins"/>
    <property type="match status" value="1"/>
</dbReference>
<dbReference type="InterPro" id="IPR014710">
    <property type="entry name" value="RmlC-like_jellyroll"/>
</dbReference>
<dbReference type="Gene3D" id="2.60.120.10">
    <property type="entry name" value="Jelly Rolls"/>
    <property type="match status" value="2"/>
</dbReference>
<proteinExistence type="predicted"/>
<keyword evidence="1" id="KW-0479">Metal-binding</keyword>
<dbReference type="Pfam" id="PF07883">
    <property type="entry name" value="Cupin_2"/>
    <property type="match status" value="1"/>
</dbReference>
<sequence length="266" mass="28069">MRPTPTITAVEYADELIVAAPGGASDVYAMHGGLAVARWKCLARRLGLDGTWEAIEISTLPPGAECGVHHHSRTEELYFVVSGQGELLLDGELHPVGPGTLITNPVGTRHRLNNPGTEDLDWIVIEVISPPVAATLTGDPSHSGRHLMSTATVIDLEAHGPADLTTLLSGPLREARLVTLGPGERETLRSDDREHTLFVLNGTGRAVTGRTEVVLAPGTGVTLPLGSQVTLRADGLPLRFFTASLAVPNARDARRRDNGSAEGSAA</sequence>
<dbReference type="GO" id="GO:0046872">
    <property type="term" value="F:metal ion binding"/>
    <property type="evidence" value="ECO:0007669"/>
    <property type="project" value="UniProtKB-KW"/>
</dbReference>
<reference evidence="3" key="1">
    <citation type="submission" date="2024-07" db="EMBL/GenBank/DDBJ databases">
        <title>Complete genome sequences of cellulolytic bacteria, Kitasatospora sp. CMC57 and Streptomyces sp. CMC78, isolated from Japanese agricultural soil.</title>
        <authorList>
            <person name="Hashimoto T."/>
            <person name="Ito M."/>
            <person name="Iwamoto M."/>
            <person name="Fukahori D."/>
            <person name="Shoda T."/>
            <person name="Sakoda M."/>
            <person name="Morohoshi T."/>
            <person name="Mitsuboshi M."/>
            <person name="Nishizawa T."/>
        </authorList>
    </citation>
    <scope>NUCLEOTIDE SEQUENCE</scope>
    <source>
        <strain evidence="3">CMC57</strain>
    </source>
</reference>
<dbReference type="RefSeq" id="WP_407988007.1">
    <property type="nucleotide sequence ID" value="NZ_AP035881.2"/>
</dbReference>
<evidence type="ECO:0000313" key="3">
    <source>
        <dbReference type="EMBL" id="BFP45502.1"/>
    </source>
</evidence>
<evidence type="ECO:0000259" key="2">
    <source>
        <dbReference type="Pfam" id="PF07883"/>
    </source>
</evidence>
<dbReference type="PANTHER" id="PTHR35848">
    <property type="entry name" value="OXALATE-BINDING PROTEIN"/>
    <property type="match status" value="1"/>
</dbReference>
<dbReference type="InterPro" id="IPR051610">
    <property type="entry name" value="GPI/OXD"/>
</dbReference>
<feature type="domain" description="Cupin type-2" evidence="2">
    <location>
        <begin position="58"/>
        <end position="125"/>
    </location>
</feature>
<gene>
    <name evidence="3" type="ORF">KCMC57_18700</name>
</gene>
<accession>A0AB33JYV1</accession>
<dbReference type="PANTHER" id="PTHR35848:SF6">
    <property type="entry name" value="CUPIN TYPE-2 DOMAIN-CONTAINING PROTEIN"/>
    <property type="match status" value="1"/>
</dbReference>
<evidence type="ECO:0000256" key="1">
    <source>
        <dbReference type="ARBA" id="ARBA00022723"/>
    </source>
</evidence>
<dbReference type="AlphaFoldDB" id="A0AB33JYV1"/>